<accession>A0AAU7LB39</accession>
<sequence length="245" mass="28385">MTPRSRTLFHFTKSLDTLKLILADGFWPRYCAEDTRWHGQIDAQTVAFPMVCFCDIPLSRISDHVNFYGQYGLGMTREWATANGLNPILYLAGENNLMAELRKLNQHANLLAKDKQAAAKETFRYLYANTKPVSGVMIVDGAPVEKDFYLESEWRHVPKHNDIEAYLRHTIFSNTDRLNQENEKTSRHCRLRFTPRDVKYIFVRADADIPEIINFIQTKLDRYPHVDTKVLMSRVTSLESLQGDV</sequence>
<dbReference type="InterPro" id="IPR021223">
    <property type="entry name" value="AbiGi"/>
</dbReference>
<reference evidence="1" key="1">
    <citation type="submission" date="2024-05" db="EMBL/GenBank/DDBJ databases">
        <title>Transcriptome analysis of the degradation process of organic nitrogen by two heterotrophic nitrifying and aerobic denitrifying bacteria, Achromobacter sp. HNDS-1 and Enterobacter sp. HNDS-6.</title>
        <authorList>
            <person name="Huang Y."/>
        </authorList>
    </citation>
    <scope>NUCLEOTIDE SEQUENCE</scope>
    <source>
        <strain evidence="1">HNDS-1</strain>
    </source>
</reference>
<protein>
    <submittedName>
        <fullName evidence="1">Abortive infection system antitoxin AbiGi family protein</fullName>
    </submittedName>
</protein>
<name>A0AAU7LB39_9BURK</name>
<evidence type="ECO:0000313" key="1">
    <source>
        <dbReference type="EMBL" id="XBO99089.1"/>
    </source>
</evidence>
<dbReference type="Pfam" id="PF10899">
    <property type="entry name" value="AbiGi"/>
    <property type="match status" value="1"/>
</dbReference>
<dbReference type="KEGG" id="achh:ABFG95_01040"/>
<dbReference type="EMBL" id="CP157584">
    <property type="protein sequence ID" value="XBO99089.1"/>
    <property type="molecule type" value="Genomic_DNA"/>
</dbReference>
<proteinExistence type="predicted"/>
<organism evidence="1">
    <name type="scientific">Achromobacter sp. HNDS-1</name>
    <dbReference type="NCBI Taxonomy" id="3151598"/>
    <lineage>
        <taxon>Bacteria</taxon>
        <taxon>Pseudomonadati</taxon>
        <taxon>Pseudomonadota</taxon>
        <taxon>Betaproteobacteria</taxon>
        <taxon>Burkholderiales</taxon>
        <taxon>Alcaligenaceae</taxon>
        <taxon>Achromobacter</taxon>
    </lineage>
</organism>
<gene>
    <name evidence="1" type="ORF">ABFG95_01040</name>
</gene>
<dbReference type="RefSeq" id="WP_348995304.1">
    <property type="nucleotide sequence ID" value="NZ_CP157584.1"/>
</dbReference>
<dbReference type="AlphaFoldDB" id="A0AAU7LB39"/>